<dbReference type="InterPro" id="IPR000639">
    <property type="entry name" value="Epox_hydrolase-like"/>
</dbReference>
<dbReference type="Gene3D" id="3.40.50.1820">
    <property type="entry name" value="alpha/beta hydrolase"/>
    <property type="match status" value="1"/>
</dbReference>
<dbReference type="OMA" id="SFWNRID"/>
<reference evidence="3 4" key="1">
    <citation type="journal article" date="2018" name="Nat. Ecol. Evol.">
        <title>Shark genomes provide insights into elasmobranch evolution and the origin of vertebrates.</title>
        <authorList>
            <person name="Hara Y"/>
            <person name="Yamaguchi K"/>
            <person name="Onimaru K"/>
            <person name="Kadota M"/>
            <person name="Koyanagi M"/>
            <person name="Keeley SD"/>
            <person name="Tatsumi K"/>
            <person name="Tanaka K"/>
            <person name="Motone F"/>
            <person name="Kageyama Y"/>
            <person name="Nozu R"/>
            <person name="Adachi N"/>
            <person name="Nishimura O"/>
            <person name="Nakagawa R"/>
            <person name="Tanegashima C"/>
            <person name="Kiyatake I"/>
            <person name="Matsumoto R"/>
            <person name="Murakumo K"/>
            <person name="Nishida K"/>
            <person name="Terakita A"/>
            <person name="Kuratani S"/>
            <person name="Sato K"/>
            <person name="Hyodo S Kuraku.S."/>
        </authorList>
    </citation>
    <scope>NUCLEOTIDE SEQUENCE [LARGE SCALE GENOMIC DNA]</scope>
</reference>
<organism evidence="3 4">
    <name type="scientific">Scyliorhinus torazame</name>
    <name type="common">Cloudy catshark</name>
    <name type="synonym">Catulus torazame</name>
    <dbReference type="NCBI Taxonomy" id="75743"/>
    <lineage>
        <taxon>Eukaryota</taxon>
        <taxon>Metazoa</taxon>
        <taxon>Chordata</taxon>
        <taxon>Craniata</taxon>
        <taxon>Vertebrata</taxon>
        <taxon>Chondrichthyes</taxon>
        <taxon>Elasmobranchii</taxon>
        <taxon>Galeomorphii</taxon>
        <taxon>Galeoidea</taxon>
        <taxon>Carcharhiniformes</taxon>
        <taxon>Scyliorhinidae</taxon>
        <taxon>Scyliorhinus</taxon>
    </lineage>
</organism>
<comment type="similarity">
    <text evidence="1">Belongs to the peptidase S33 family.</text>
</comment>
<dbReference type="STRING" id="75743.A0A401QG78"/>
<dbReference type="OrthoDB" id="7130006at2759"/>
<dbReference type="GO" id="GO:0097176">
    <property type="term" value="P:epoxide metabolic process"/>
    <property type="evidence" value="ECO:0007669"/>
    <property type="project" value="TreeGrafter"/>
</dbReference>
<dbReference type="GO" id="GO:0019369">
    <property type="term" value="P:arachidonate metabolic process"/>
    <property type="evidence" value="ECO:0007669"/>
    <property type="project" value="TreeGrafter"/>
</dbReference>
<dbReference type="GO" id="GO:0004301">
    <property type="term" value="F:epoxide hydrolase activity"/>
    <property type="evidence" value="ECO:0007669"/>
    <property type="project" value="TreeGrafter"/>
</dbReference>
<dbReference type="InterPro" id="IPR029058">
    <property type="entry name" value="AB_hydrolase_fold"/>
</dbReference>
<comment type="caution">
    <text evidence="3">The sequence shown here is derived from an EMBL/GenBank/DDBJ whole genome shotgun (WGS) entry which is preliminary data.</text>
</comment>
<evidence type="ECO:0000313" key="4">
    <source>
        <dbReference type="Proteomes" id="UP000288216"/>
    </source>
</evidence>
<evidence type="ECO:0000256" key="1">
    <source>
        <dbReference type="ARBA" id="ARBA00010088"/>
    </source>
</evidence>
<protein>
    <recommendedName>
        <fullName evidence="5">Epoxide hydrolase N-terminal domain-containing protein</fullName>
    </recommendedName>
</protein>
<dbReference type="PRINTS" id="PR00412">
    <property type="entry name" value="EPOXHYDRLASE"/>
</dbReference>
<keyword evidence="4" id="KW-1185">Reference proteome</keyword>
<proteinExistence type="inferred from homology"/>
<evidence type="ECO:0008006" key="5">
    <source>
        <dbReference type="Google" id="ProtNLM"/>
    </source>
</evidence>
<gene>
    <name evidence="3" type="ORF">scyTo_0024894</name>
</gene>
<dbReference type="EMBL" id="BFAA01060781">
    <property type="protein sequence ID" value="GCB84353.1"/>
    <property type="molecule type" value="Genomic_DNA"/>
</dbReference>
<keyword evidence="2" id="KW-0378">Hydrolase</keyword>
<dbReference type="PANTHER" id="PTHR21661:SF78">
    <property type="entry name" value="EPOXIDE HYDROLASE 1"/>
    <property type="match status" value="1"/>
</dbReference>
<evidence type="ECO:0000256" key="2">
    <source>
        <dbReference type="ARBA" id="ARBA00022801"/>
    </source>
</evidence>
<dbReference type="AlphaFoldDB" id="A0A401QG78"/>
<name>A0A401QG78_SCYTO</name>
<sequence>MYKENLRVSFWNRIDAKVGVYVPAGLAAFPNELMHVPLVWARMKYKKIVSFSYMSRGGHFAAFEEPELLAENLQQFVQTVEKSS</sequence>
<dbReference type="SUPFAM" id="SSF53474">
    <property type="entry name" value="alpha/beta-Hydrolases"/>
    <property type="match status" value="1"/>
</dbReference>
<evidence type="ECO:0000313" key="3">
    <source>
        <dbReference type="EMBL" id="GCB84353.1"/>
    </source>
</evidence>
<dbReference type="Proteomes" id="UP000288216">
    <property type="component" value="Unassembled WGS sequence"/>
</dbReference>
<accession>A0A401QG78</accession>
<dbReference type="PANTHER" id="PTHR21661">
    <property type="entry name" value="EPOXIDE HYDROLASE 1-RELATED"/>
    <property type="match status" value="1"/>
</dbReference>